<comment type="similarity">
    <text evidence="2">Belongs to the prominin family.</text>
</comment>
<feature type="chain" id="PRO_5045900373" evidence="8">
    <location>
        <begin position="23"/>
        <end position="221"/>
    </location>
</feature>
<proteinExistence type="inferred from homology"/>
<feature type="transmembrane region" description="Helical" evidence="7">
    <location>
        <begin position="103"/>
        <end position="133"/>
    </location>
</feature>
<evidence type="ECO:0000256" key="8">
    <source>
        <dbReference type="SAM" id="SignalP"/>
    </source>
</evidence>
<organism evidence="9 10">
    <name type="scientific">Priapulus caudatus</name>
    <name type="common">Priapulid worm</name>
    <dbReference type="NCBI Taxonomy" id="37621"/>
    <lineage>
        <taxon>Eukaryota</taxon>
        <taxon>Metazoa</taxon>
        <taxon>Ecdysozoa</taxon>
        <taxon>Scalidophora</taxon>
        <taxon>Priapulida</taxon>
        <taxon>Priapulimorpha</taxon>
        <taxon>Priapulimorphida</taxon>
        <taxon>Priapulidae</taxon>
        <taxon>Priapulus</taxon>
    </lineage>
</organism>
<sequence>MQEWRLLPCFAVAALLLPVVAATSGNIALENGTVVWGDDDAFPRLPARYMADVEYKAGALAGLYGMTRGFVNIVQPNSLHTALREVLTQGDYQALVADPASKYFGIGITAALGIIFVIVVPVVGCVFGCCRCSGRCGGDQRQERDASRSFRMPAYSAALAAAAVMMLDTQLWVILPGYNTLQGYTTLGDPDSFCAPSKSHENTLQGLPKFSAHRMPERSQS</sequence>
<dbReference type="GeneID" id="106814607"/>
<evidence type="ECO:0000256" key="1">
    <source>
        <dbReference type="ARBA" id="ARBA00004141"/>
    </source>
</evidence>
<dbReference type="PANTHER" id="PTHR22730">
    <property type="entry name" value="PROMININ PROM PROTEIN"/>
    <property type="match status" value="1"/>
</dbReference>
<accession>A0ABM1EQF6</accession>
<evidence type="ECO:0000256" key="2">
    <source>
        <dbReference type="ARBA" id="ARBA00006058"/>
    </source>
</evidence>
<dbReference type="Proteomes" id="UP000695022">
    <property type="component" value="Unplaced"/>
</dbReference>
<evidence type="ECO:0000256" key="7">
    <source>
        <dbReference type="SAM" id="Phobius"/>
    </source>
</evidence>
<evidence type="ECO:0000256" key="6">
    <source>
        <dbReference type="ARBA" id="ARBA00023180"/>
    </source>
</evidence>
<name>A0ABM1EQF6_PRICU</name>
<evidence type="ECO:0000256" key="5">
    <source>
        <dbReference type="ARBA" id="ARBA00023136"/>
    </source>
</evidence>
<keyword evidence="5 7" id="KW-0472">Membrane</keyword>
<keyword evidence="9" id="KW-1185">Reference proteome</keyword>
<dbReference type="Pfam" id="PF05478">
    <property type="entry name" value="Prominin"/>
    <property type="match status" value="1"/>
</dbReference>
<evidence type="ECO:0000256" key="3">
    <source>
        <dbReference type="ARBA" id="ARBA00022692"/>
    </source>
</evidence>
<protein>
    <submittedName>
        <fullName evidence="10">Prominin-1-like</fullName>
    </submittedName>
</protein>
<reference evidence="10" key="1">
    <citation type="submission" date="2025-08" db="UniProtKB">
        <authorList>
            <consortium name="RefSeq"/>
        </authorList>
    </citation>
    <scope>IDENTIFICATION</scope>
</reference>
<keyword evidence="6" id="KW-0325">Glycoprotein</keyword>
<feature type="signal peptide" evidence="8">
    <location>
        <begin position="1"/>
        <end position="22"/>
    </location>
</feature>
<evidence type="ECO:0000313" key="10">
    <source>
        <dbReference type="RefSeq" id="XP_014674427.1"/>
    </source>
</evidence>
<evidence type="ECO:0000313" key="9">
    <source>
        <dbReference type="Proteomes" id="UP000695022"/>
    </source>
</evidence>
<dbReference type="InterPro" id="IPR008795">
    <property type="entry name" value="Prominin"/>
</dbReference>
<gene>
    <name evidence="10" type="primary">LOC106814607</name>
</gene>
<comment type="subcellular location">
    <subcellularLocation>
        <location evidence="1">Membrane</location>
        <topology evidence="1">Multi-pass membrane protein</topology>
    </subcellularLocation>
</comment>
<dbReference type="RefSeq" id="XP_014674427.1">
    <property type="nucleotide sequence ID" value="XM_014818941.1"/>
</dbReference>
<dbReference type="PANTHER" id="PTHR22730:SF1">
    <property type="entry name" value="PROMININ-LIKE PROTEIN"/>
    <property type="match status" value="1"/>
</dbReference>
<evidence type="ECO:0000256" key="4">
    <source>
        <dbReference type="ARBA" id="ARBA00022989"/>
    </source>
</evidence>
<keyword evidence="4 7" id="KW-1133">Transmembrane helix</keyword>
<feature type="transmembrane region" description="Helical" evidence="7">
    <location>
        <begin position="154"/>
        <end position="175"/>
    </location>
</feature>
<keyword evidence="3 7" id="KW-0812">Transmembrane</keyword>
<keyword evidence="8" id="KW-0732">Signal</keyword>